<dbReference type="EMBL" id="GDAE01000009">
    <property type="protein sequence ID" value="JAI56607.1"/>
    <property type="molecule type" value="Transcribed_RNA"/>
</dbReference>
<feature type="binding site" evidence="4">
    <location>
        <position position="60"/>
    </location>
    <ligand>
        <name>Fe cation</name>
        <dbReference type="ChEBI" id="CHEBI:24875"/>
        <label>1</label>
    </ligand>
</feature>
<name>A0A0P4W5Q6_9ANNE</name>
<dbReference type="AlphaFoldDB" id="A0A0P4W5Q6"/>
<dbReference type="InterPro" id="IPR016131">
    <property type="entry name" value="Haemerythrin_Fe_BS"/>
</dbReference>
<dbReference type="PANTHER" id="PTHR37164">
    <property type="entry name" value="BACTERIOHEMERYTHRIN"/>
    <property type="match status" value="1"/>
</dbReference>
<evidence type="ECO:0000256" key="4">
    <source>
        <dbReference type="PIRSR" id="PIRSR002033-1"/>
    </source>
</evidence>
<evidence type="ECO:0000256" key="2">
    <source>
        <dbReference type="ARBA" id="ARBA00022723"/>
    </source>
</evidence>
<dbReference type="PROSITE" id="PS00550">
    <property type="entry name" value="HEMERYTHRINS"/>
    <property type="match status" value="1"/>
</dbReference>
<keyword evidence="3 4" id="KW-0408">Iron</keyword>
<dbReference type="GO" id="GO:0005506">
    <property type="term" value="F:iron ion binding"/>
    <property type="evidence" value="ECO:0007669"/>
    <property type="project" value="InterPro"/>
</dbReference>
<feature type="binding site" evidence="4">
    <location>
        <position position="108"/>
    </location>
    <ligand>
        <name>Fe cation</name>
        <dbReference type="ChEBI" id="CHEBI:24875"/>
        <label>2</label>
    </ligand>
</feature>
<dbReference type="InterPro" id="IPR035938">
    <property type="entry name" value="Hemerythrin-like_sf"/>
</dbReference>
<dbReference type="Gene3D" id="1.20.120.50">
    <property type="entry name" value="Hemerythrin-like"/>
    <property type="match status" value="1"/>
</dbReference>
<feature type="binding site" evidence="4">
    <location>
        <position position="26"/>
    </location>
    <ligand>
        <name>Fe cation</name>
        <dbReference type="ChEBI" id="CHEBI:24875"/>
        <label>1</label>
    </ligand>
</feature>
<organism evidence="6">
    <name type="scientific">Haementeria vizottoi</name>
    <dbReference type="NCBI Taxonomy" id="1628691"/>
    <lineage>
        <taxon>Eukaryota</taxon>
        <taxon>Metazoa</taxon>
        <taxon>Spiralia</taxon>
        <taxon>Lophotrochozoa</taxon>
        <taxon>Annelida</taxon>
        <taxon>Clitellata</taxon>
        <taxon>Hirudinea</taxon>
        <taxon>Rhynchobdellida</taxon>
        <taxon>Glossiphoniidae</taxon>
        <taxon>Haementeria</taxon>
    </lineage>
</organism>
<dbReference type="InterPro" id="IPR050669">
    <property type="entry name" value="Hemerythrin"/>
</dbReference>
<feature type="binding site" evidence="4">
    <location>
        <position position="113"/>
    </location>
    <ligand>
        <name>Fe cation</name>
        <dbReference type="ChEBI" id="CHEBI:24875"/>
        <label>2</label>
    </ligand>
</feature>
<dbReference type="PIRSF" id="PIRSF002033">
    <property type="entry name" value="Hemerythrin"/>
    <property type="match status" value="1"/>
</dbReference>
<dbReference type="InterPro" id="IPR002063">
    <property type="entry name" value="Haemerythrin"/>
</dbReference>
<dbReference type="PRINTS" id="PR00186">
    <property type="entry name" value="HEMERYTHRIN"/>
</dbReference>
<feature type="domain" description="Hemerythrin-like" evidence="5">
    <location>
        <begin position="19"/>
        <end position="119"/>
    </location>
</feature>
<feature type="binding site" evidence="4">
    <location>
        <position position="75"/>
    </location>
    <ligand>
        <name>Fe cation</name>
        <dbReference type="ChEBI" id="CHEBI:24875"/>
        <label>2</label>
    </ligand>
</feature>
<dbReference type="InterPro" id="IPR012312">
    <property type="entry name" value="Hemerythrin-like"/>
</dbReference>
<feature type="binding site" evidence="4">
    <location>
        <position position="60"/>
    </location>
    <ligand>
        <name>Fe cation</name>
        <dbReference type="ChEBI" id="CHEBI:24875"/>
        <label>2</label>
    </ligand>
</feature>
<keyword evidence="2 4" id="KW-0479">Metal-binding</keyword>
<accession>A0A0P4W5Q6</accession>
<reference evidence="6" key="1">
    <citation type="journal article" date="2015" name="Toxicon">
        <title>Transcriptomic Analysis of the Salivary Complexes from Haementeria vizottoi leeches and Identification of Genes Involved in Blood Coagulation.</title>
        <authorList>
            <person name="Amorim A.M.X.P."/>
            <person name="Oliveira U.C."/>
            <person name="Faria F."/>
            <person name="Junqueira-De Azevedo I.L.M."/>
            <person name="Chudzinski-Tavassi A.M."/>
        </authorList>
    </citation>
    <scope>NUCLEOTIDE SEQUENCE</scope>
    <source>
        <strain evidence="6">Valparaiso</strain>
        <tissue evidence="6">Salivary complexes</tissue>
    </source>
</reference>
<dbReference type="InterPro" id="IPR012827">
    <property type="entry name" value="Hemerythrin_metal-bd"/>
</dbReference>
<feature type="binding site" evidence="4">
    <location>
        <position position="79"/>
    </location>
    <ligand>
        <name>Fe cation</name>
        <dbReference type="ChEBI" id="CHEBI:24875"/>
        <label>2</label>
    </ligand>
</feature>
<sequence length="120" mass="13557">MGFDIPEPFVWDESFKVFYAELDEEHKGLFQGVFSVAKTPADAGALSHLAKLVDDHFKHEEQLMKAKSYADYDSHKKAHDDFLATLKTISSPVAADKVHFAKDWLVNHIKGTDFGYKGKL</sequence>
<dbReference type="NCBIfam" id="TIGR00058">
    <property type="entry name" value="Hemerythrin"/>
    <property type="match status" value="1"/>
</dbReference>
<dbReference type="NCBIfam" id="TIGR02481">
    <property type="entry name" value="hemeryth_dom"/>
    <property type="match status" value="1"/>
</dbReference>
<evidence type="ECO:0000313" key="6">
    <source>
        <dbReference type="EMBL" id="JAI56607.1"/>
    </source>
</evidence>
<dbReference type="CDD" id="cd12107">
    <property type="entry name" value="Hemerythrin"/>
    <property type="match status" value="1"/>
</dbReference>
<evidence type="ECO:0000256" key="3">
    <source>
        <dbReference type="ARBA" id="ARBA00023004"/>
    </source>
</evidence>
<protein>
    <submittedName>
        <fullName evidence="6">Putative myohemerythrin-like protein</fullName>
    </submittedName>
</protein>
<dbReference type="Pfam" id="PF01814">
    <property type="entry name" value="Hemerythrin"/>
    <property type="match status" value="1"/>
</dbReference>
<comment type="similarity">
    <text evidence="1">Belongs to the hemerythrin family.</text>
</comment>
<proteinExistence type="inferred from homology"/>
<evidence type="ECO:0000259" key="5">
    <source>
        <dbReference type="Pfam" id="PF01814"/>
    </source>
</evidence>
<feature type="binding site" evidence="4">
    <location>
        <position position="56"/>
    </location>
    <ligand>
        <name>Fe cation</name>
        <dbReference type="ChEBI" id="CHEBI:24875"/>
        <label>1</label>
    </ligand>
</feature>
<evidence type="ECO:0000256" key="1">
    <source>
        <dbReference type="ARBA" id="ARBA00010587"/>
    </source>
</evidence>
<dbReference type="SUPFAM" id="SSF47188">
    <property type="entry name" value="Hemerythrin-like"/>
    <property type="match status" value="1"/>
</dbReference>
<feature type="binding site" evidence="4">
    <location>
        <position position="113"/>
    </location>
    <ligand>
        <name>Fe cation</name>
        <dbReference type="ChEBI" id="CHEBI:24875"/>
        <label>1</label>
    </ligand>
</feature>
<dbReference type="PANTHER" id="PTHR37164:SF1">
    <property type="entry name" value="BACTERIOHEMERYTHRIN"/>
    <property type="match status" value="1"/>
</dbReference>